<dbReference type="AlphaFoldDB" id="A0A1G2CYS5"/>
<keyword evidence="5 6" id="KW-0472">Membrane</keyword>
<comment type="caution">
    <text evidence="7">The sequence shown here is derived from an EMBL/GenBank/DDBJ whole genome shotgun (WGS) entry which is preliminary data.</text>
</comment>
<keyword evidence="4 6" id="KW-1133">Transmembrane helix</keyword>
<organism evidence="7 8">
    <name type="scientific">Candidatus Lloydbacteria bacterium RIFCSPHIGHO2_01_FULL_49_22</name>
    <dbReference type="NCBI Taxonomy" id="1798658"/>
    <lineage>
        <taxon>Bacteria</taxon>
        <taxon>Candidatus Lloydiibacteriota</taxon>
    </lineage>
</organism>
<feature type="transmembrane region" description="Helical" evidence="6">
    <location>
        <begin position="108"/>
        <end position="127"/>
    </location>
</feature>
<keyword evidence="2" id="KW-1003">Cell membrane</keyword>
<dbReference type="GO" id="GO:0005886">
    <property type="term" value="C:plasma membrane"/>
    <property type="evidence" value="ECO:0007669"/>
    <property type="project" value="UniProtKB-SubCell"/>
</dbReference>
<feature type="transmembrane region" description="Helical" evidence="6">
    <location>
        <begin position="66"/>
        <end position="88"/>
    </location>
</feature>
<proteinExistence type="predicted"/>
<evidence type="ECO:0000256" key="4">
    <source>
        <dbReference type="ARBA" id="ARBA00022989"/>
    </source>
</evidence>
<evidence type="ECO:0000313" key="7">
    <source>
        <dbReference type="EMBL" id="OGZ05830.1"/>
    </source>
</evidence>
<name>A0A1G2CYS5_9BACT</name>
<sequence length="421" mass="46196">MVIIIMKSPRIEKFLQGMNARTGIDMHYLLSGGGSIFLGQVVSALFALALATAMANLIPKETYGSYKYILSIVSILTIATLTGMPTSLTQAIARGELGAYRKSLSAKLSWGVLGSLGAIGVGGYYIFMGNTDIGYSLLIVALFLPLSEAYSLWSAVFAGKKQFIPSAIYNALVQAGATLILIITIFCSKNVIVIIFFYYASYTVFRYLAHRSVLKRFPALSQNTDTGDAVAYGKRLSLVGAFSQSATQLDSLLVWHLMGPIALATYGFAVATTAPMKALLKATTTLAMPKYAEKSTRQLRNAVHTKIWKAYVIFIPITIAYIALLPIPFHFLFPQYLDSLIYAQALGLTFLFFPTKLQSTAILTRKNRTPVYLTNLANSISLTIFDVIGIYFLGIWGAVGATLLQYVFSTALTYYYYRTMD</sequence>
<evidence type="ECO:0000256" key="3">
    <source>
        <dbReference type="ARBA" id="ARBA00022692"/>
    </source>
</evidence>
<dbReference type="PANTHER" id="PTHR30250:SF11">
    <property type="entry name" value="O-ANTIGEN TRANSPORTER-RELATED"/>
    <property type="match status" value="1"/>
</dbReference>
<evidence type="ECO:0000313" key="8">
    <source>
        <dbReference type="Proteomes" id="UP000177122"/>
    </source>
</evidence>
<accession>A0A1G2CYS5</accession>
<reference evidence="7 8" key="1">
    <citation type="journal article" date="2016" name="Nat. Commun.">
        <title>Thousands of microbial genomes shed light on interconnected biogeochemical processes in an aquifer system.</title>
        <authorList>
            <person name="Anantharaman K."/>
            <person name="Brown C.T."/>
            <person name="Hug L.A."/>
            <person name="Sharon I."/>
            <person name="Castelle C.J."/>
            <person name="Probst A.J."/>
            <person name="Thomas B.C."/>
            <person name="Singh A."/>
            <person name="Wilkins M.J."/>
            <person name="Karaoz U."/>
            <person name="Brodie E.L."/>
            <person name="Williams K.H."/>
            <person name="Hubbard S.S."/>
            <person name="Banfield J.F."/>
        </authorList>
    </citation>
    <scope>NUCLEOTIDE SEQUENCE [LARGE SCALE GENOMIC DNA]</scope>
</reference>
<dbReference type="PANTHER" id="PTHR30250">
    <property type="entry name" value="PST FAMILY PREDICTED COLANIC ACID TRANSPORTER"/>
    <property type="match status" value="1"/>
</dbReference>
<protein>
    <recommendedName>
        <fullName evidence="9">Polysaccharide biosynthesis protein C-terminal domain-containing protein</fullName>
    </recommendedName>
</protein>
<dbReference type="Proteomes" id="UP000177122">
    <property type="component" value="Unassembled WGS sequence"/>
</dbReference>
<dbReference type="InterPro" id="IPR002797">
    <property type="entry name" value="Polysacc_synth"/>
</dbReference>
<evidence type="ECO:0000256" key="5">
    <source>
        <dbReference type="ARBA" id="ARBA00023136"/>
    </source>
</evidence>
<feature type="transmembrane region" description="Helical" evidence="6">
    <location>
        <begin position="28"/>
        <end position="54"/>
    </location>
</feature>
<evidence type="ECO:0000256" key="2">
    <source>
        <dbReference type="ARBA" id="ARBA00022475"/>
    </source>
</evidence>
<dbReference type="InterPro" id="IPR050833">
    <property type="entry name" value="Poly_Biosynth_Transport"/>
</dbReference>
<evidence type="ECO:0000256" key="1">
    <source>
        <dbReference type="ARBA" id="ARBA00004651"/>
    </source>
</evidence>
<dbReference type="Pfam" id="PF01943">
    <property type="entry name" value="Polysacc_synt"/>
    <property type="match status" value="1"/>
</dbReference>
<feature type="transmembrane region" description="Helical" evidence="6">
    <location>
        <begin position="133"/>
        <end position="155"/>
    </location>
</feature>
<feature type="transmembrane region" description="Helical" evidence="6">
    <location>
        <begin position="310"/>
        <end position="333"/>
    </location>
</feature>
<feature type="transmembrane region" description="Helical" evidence="6">
    <location>
        <begin position="339"/>
        <end position="357"/>
    </location>
</feature>
<dbReference type="EMBL" id="MHLI01000006">
    <property type="protein sequence ID" value="OGZ05830.1"/>
    <property type="molecule type" value="Genomic_DNA"/>
</dbReference>
<evidence type="ECO:0008006" key="9">
    <source>
        <dbReference type="Google" id="ProtNLM"/>
    </source>
</evidence>
<gene>
    <name evidence="7" type="ORF">A2845_03430</name>
</gene>
<keyword evidence="3 6" id="KW-0812">Transmembrane</keyword>
<comment type="subcellular location">
    <subcellularLocation>
        <location evidence="1">Cell membrane</location>
        <topology evidence="1">Multi-pass membrane protein</topology>
    </subcellularLocation>
</comment>
<evidence type="ECO:0000256" key="6">
    <source>
        <dbReference type="SAM" id="Phobius"/>
    </source>
</evidence>